<dbReference type="InterPro" id="IPR000415">
    <property type="entry name" value="Nitroreductase-like"/>
</dbReference>
<accession>A0ABQ5KMQ6</accession>
<proteinExistence type="predicted"/>
<dbReference type="Proteomes" id="UP001057375">
    <property type="component" value="Unassembled WGS sequence"/>
</dbReference>
<name>A0ABQ5KMQ6_9EUKA</name>
<dbReference type="Gene3D" id="3.40.109.10">
    <property type="entry name" value="NADH Oxidase"/>
    <property type="match status" value="1"/>
</dbReference>
<keyword evidence="4" id="KW-1185">Reference proteome</keyword>
<protein>
    <recommendedName>
        <fullName evidence="2">Putative nitroreductase TM1586 domain-containing protein</fullName>
    </recommendedName>
</protein>
<feature type="region of interest" description="Disordered" evidence="1">
    <location>
        <begin position="89"/>
        <end position="110"/>
    </location>
</feature>
<feature type="domain" description="Putative nitroreductase TM1586" evidence="2">
    <location>
        <begin position="3"/>
        <end position="76"/>
    </location>
</feature>
<evidence type="ECO:0000313" key="4">
    <source>
        <dbReference type="Proteomes" id="UP001057375"/>
    </source>
</evidence>
<reference evidence="3" key="1">
    <citation type="submission" date="2022-03" db="EMBL/GenBank/DDBJ databases">
        <title>Draft genome sequence of Aduncisulcus paluster, a free-living microaerophilic Fornicata.</title>
        <authorList>
            <person name="Yuyama I."/>
            <person name="Kume K."/>
            <person name="Tamura T."/>
            <person name="Inagaki Y."/>
            <person name="Hashimoto T."/>
        </authorList>
    </citation>
    <scope>NUCLEOTIDE SEQUENCE</scope>
    <source>
        <strain evidence="3">NY0171</strain>
    </source>
</reference>
<evidence type="ECO:0000313" key="3">
    <source>
        <dbReference type="EMBL" id="GKT32803.1"/>
    </source>
</evidence>
<comment type="caution">
    <text evidence="3">The sequence shown here is derived from an EMBL/GenBank/DDBJ whole genome shotgun (WGS) entry which is preliminary data.</text>
</comment>
<dbReference type="EMBL" id="BQXS01002667">
    <property type="protein sequence ID" value="GKT32803.1"/>
    <property type="molecule type" value="Genomic_DNA"/>
</dbReference>
<evidence type="ECO:0000256" key="1">
    <source>
        <dbReference type="SAM" id="MobiDB-lite"/>
    </source>
</evidence>
<gene>
    <name evidence="3" type="ORF">ADUPG1_002348</name>
</gene>
<organism evidence="3 4">
    <name type="scientific">Aduncisulcus paluster</name>
    <dbReference type="NCBI Taxonomy" id="2918883"/>
    <lineage>
        <taxon>Eukaryota</taxon>
        <taxon>Metamonada</taxon>
        <taxon>Carpediemonas-like organisms</taxon>
        <taxon>Aduncisulcus</taxon>
    </lineage>
</organism>
<evidence type="ECO:0000259" key="2">
    <source>
        <dbReference type="Pfam" id="PF14512"/>
    </source>
</evidence>
<dbReference type="SUPFAM" id="SSF55469">
    <property type="entry name" value="FMN-dependent nitroreductase-like"/>
    <property type="match status" value="1"/>
</dbReference>
<dbReference type="Pfam" id="PF14512">
    <property type="entry name" value="TM1586_NiRdase"/>
    <property type="match status" value="1"/>
</dbReference>
<dbReference type="CDD" id="cd02062">
    <property type="entry name" value="Nitro_FMN_reductase"/>
    <property type="match status" value="1"/>
</dbReference>
<sequence>MIRAPHYLLVMASDSETAYKSAGYAGEYVILNATKHNVGTCWIDGVGQSDKIKELLGVESDKLVVGLITLGYAQYEPRLARIYDTNMEGSVSPLTDLGYPNIDPEYSKEP</sequence>
<feature type="non-terminal residue" evidence="3">
    <location>
        <position position="110"/>
    </location>
</feature>
<dbReference type="InterPro" id="IPR029478">
    <property type="entry name" value="TM1586_NiRdase"/>
</dbReference>